<reference evidence="3 4" key="1">
    <citation type="submission" date="2018-06" db="EMBL/GenBank/DDBJ databases">
        <title>A transcriptomic atlas of mushroom development highlights an independent origin of complex multicellularity.</title>
        <authorList>
            <consortium name="DOE Joint Genome Institute"/>
            <person name="Krizsan K."/>
            <person name="Almasi E."/>
            <person name="Merenyi Z."/>
            <person name="Sahu N."/>
            <person name="Viragh M."/>
            <person name="Koszo T."/>
            <person name="Mondo S."/>
            <person name="Kiss B."/>
            <person name="Balint B."/>
            <person name="Kues U."/>
            <person name="Barry K."/>
            <person name="Hegedus J.C."/>
            <person name="Henrissat B."/>
            <person name="Johnson J."/>
            <person name="Lipzen A."/>
            <person name="Ohm R."/>
            <person name="Nagy I."/>
            <person name="Pangilinan J."/>
            <person name="Yan J."/>
            <person name="Xiong Y."/>
            <person name="Grigoriev I.V."/>
            <person name="Hibbett D.S."/>
            <person name="Nagy L.G."/>
        </authorList>
    </citation>
    <scope>NUCLEOTIDE SEQUENCE [LARGE SCALE GENOMIC DNA]</scope>
    <source>
        <strain evidence="3 4">SZMC22713</strain>
    </source>
</reference>
<keyword evidence="4" id="KW-1185">Reference proteome</keyword>
<dbReference type="Pfam" id="PF13391">
    <property type="entry name" value="HNH_2"/>
    <property type="match status" value="1"/>
</dbReference>
<evidence type="ECO:0000313" key="3">
    <source>
        <dbReference type="EMBL" id="TDL13927.1"/>
    </source>
</evidence>
<dbReference type="InterPro" id="IPR003615">
    <property type="entry name" value="HNH_nuc"/>
</dbReference>
<dbReference type="Proteomes" id="UP000294933">
    <property type="component" value="Unassembled WGS sequence"/>
</dbReference>
<feature type="region of interest" description="Disordered" evidence="1">
    <location>
        <begin position="1"/>
        <end position="23"/>
    </location>
</feature>
<feature type="domain" description="HNH nuclease" evidence="2">
    <location>
        <begin position="40"/>
        <end position="117"/>
    </location>
</feature>
<accession>A0A4Y7PEY2</accession>
<evidence type="ECO:0000256" key="1">
    <source>
        <dbReference type="SAM" id="MobiDB-lite"/>
    </source>
</evidence>
<sequence>MVEQISYGDPHSPSQAEMLPGVTPSSASFQRRLLERDQTCAICTACGHPEPIVPSSIHGVHIIPAKHRQFWDSRGLSRTITDQSVLGSDDLMSSCDNGIVLCQRHEHDLANFYISIHPETHVIVSFQPPTAELHGLKITTPWDCQNPLLPPPNKDVLHLHFVSCISRWIGRHAYAREPDSDSLSSGSDIESDE</sequence>
<dbReference type="EMBL" id="ML170430">
    <property type="protein sequence ID" value="TDL13927.1"/>
    <property type="molecule type" value="Genomic_DNA"/>
</dbReference>
<evidence type="ECO:0000313" key="4">
    <source>
        <dbReference type="Proteomes" id="UP000294933"/>
    </source>
</evidence>
<name>A0A4Y7PEY2_9AGAM</name>
<dbReference type="VEuPathDB" id="FungiDB:BD410DRAFT_313356"/>
<proteinExistence type="predicted"/>
<evidence type="ECO:0000259" key="2">
    <source>
        <dbReference type="Pfam" id="PF13391"/>
    </source>
</evidence>
<organism evidence="3 4">
    <name type="scientific">Rickenella mellea</name>
    <dbReference type="NCBI Taxonomy" id="50990"/>
    <lineage>
        <taxon>Eukaryota</taxon>
        <taxon>Fungi</taxon>
        <taxon>Dikarya</taxon>
        <taxon>Basidiomycota</taxon>
        <taxon>Agaricomycotina</taxon>
        <taxon>Agaricomycetes</taxon>
        <taxon>Hymenochaetales</taxon>
        <taxon>Rickenellaceae</taxon>
        <taxon>Rickenella</taxon>
    </lineage>
</organism>
<protein>
    <recommendedName>
        <fullName evidence="2">HNH nuclease domain-containing protein</fullName>
    </recommendedName>
</protein>
<dbReference type="OrthoDB" id="3244235at2759"/>
<dbReference type="AlphaFoldDB" id="A0A4Y7PEY2"/>
<gene>
    <name evidence="3" type="ORF">BD410DRAFT_313356</name>
</gene>